<evidence type="ECO:0000259" key="3">
    <source>
        <dbReference type="PROSITE" id="PS50188"/>
    </source>
</evidence>
<feature type="domain" description="B30.2/SPRY" evidence="3">
    <location>
        <begin position="273"/>
        <end position="456"/>
    </location>
</feature>
<evidence type="ECO:0008006" key="7">
    <source>
        <dbReference type="Google" id="ProtNLM"/>
    </source>
</evidence>
<dbReference type="InterPro" id="IPR043136">
    <property type="entry name" value="B30.2/SPRY_sf"/>
</dbReference>
<dbReference type="SMART" id="SM00119">
    <property type="entry name" value="HECTc"/>
    <property type="match status" value="1"/>
</dbReference>
<dbReference type="Proteomes" id="UP001162131">
    <property type="component" value="Unassembled WGS sequence"/>
</dbReference>
<dbReference type="InterPro" id="IPR001870">
    <property type="entry name" value="B30.2/SPRY"/>
</dbReference>
<dbReference type="EMBL" id="CAJZBQ010000050">
    <property type="protein sequence ID" value="CAG9330099.1"/>
    <property type="molecule type" value="Genomic_DNA"/>
</dbReference>
<evidence type="ECO:0000256" key="2">
    <source>
        <dbReference type="PROSITE-ProRule" id="PRU00104"/>
    </source>
</evidence>
<dbReference type="InterPro" id="IPR043366">
    <property type="entry name" value="HECTD4"/>
</dbReference>
<dbReference type="GO" id="GO:0004842">
    <property type="term" value="F:ubiquitin-protein transferase activity"/>
    <property type="evidence" value="ECO:0007669"/>
    <property type="project" value="InterPro"/>
</dbReference>
<dbReference type="PANTHER" id="PTHR46435:SF1">
    <property type="entry name" value="E3 UBIQUITIN-PROTEIN LIGASE HECTD4-RELATED"/>
    <property type="match status" value="1"/>
</dbReference>
<gene>
    <name evidence="5" type="ORF">BSTOLATCC_MIC50208</name>
</gene>
<evidence type="ECO:0000259" key="4">
    <source>
        <dbReference type="PROSITE" id="PS50237"/>
    </source>
</evidence>
<dbReference type="InterPro" id="IPR013320">
    <property type="entry name" value="ConA-like_dom_sf"/>
</dbReference>
<dbReference type="SMART" id="SM00449">
    <property type="entry name" value="SPRY"/>
    <property type="match status" value="2"/>
</dbReference>
<accession>A0AAU9K811</accession>
<evidence type="ECO:0000256" key="1">
    <source>
        <dbReference type="ARBA" id="ARBA00022786"/>
    </source>
</evidence>
<sequence length="4051" mass="461489">MGNAATSIATRVSGLTSEALEKELKGDLSILGDQKLFFNHGALLNLDDLNNYKVPGSSSSASAKLEDLNYINEEQMLCSMEDKSFIKERHTKVIQDLLNEIDLRRVEDSSSVEMVKKLQYLSRTYEALLRMDEREKRKSKPGASNTKETLSPIAISGLSFGLSSLFGIIKILGSDKPELYKIIIESASSIVSGLSPMTLNDKDPSISQVVSSVLAFFNSMLRRELPNIQEEDINACYSILFGLYVATGNLCTALVLALTFANFDPSQDHSPIYKQIFPMLVSFNDLMKKASNSFAWETEKKGKGMEISSDEPDVLSRTNYDGWGAVLSTEAWTKGVHYCEMIWTQGSTNNIYYGACNGNYPNLDTTPEEQSFALYYKADGSMCKGTTQLYTFEKYVVGDKIGLLLDMDERTVLFFHNGKEDPKGAIRDLPESMKLFMCLGGISKHKIIYNPLDMPDIARIKVENYWKKFKLEDLSIYRAIKTGEMADDYLQMKPFELTHYVLKSFDILNDGIIEKLEKKKVNVEKRMGFTLDIKNETVEILEKLALTCIEKIHSENIERESKEIYSEMLVYVLKLTRSHLIGSDMIPNATLERQLRTRIMKIAMDLITSMPGSKASEEATKIVTSCFSVFYKDPQEKLSYLLDRLKDQMDGVEISGIFKELEDRIFLEMARPDKLFPALELINDESQHLVETYFKYLIELSSEISKKLVKGEETSVGILKLLETSQIALFGQAAKSNFKGKWQEILTNYSLSVFQNCEKVLRVVKAKEKGSILSDELTNAISKTILADLLETLLYMLPLTRMSLDFLAKILPVLQSITISLQHFGSKPKILNKGWVTVTTDPYESSHNYNNNLDITHTVKIPGARKYYLVFDPQCKTEKIADCLELWKDDKKAEKLFIWDGDDFPKNGERIEVNAPYLFFTFHSDRSVNYWGWKIDIFSEIPADYYAKQWPDTTKDAAGIMVGFISVKLISGEFETTPEDEKVRALLQNPLLKYGISDKTLSLVKPQNPIPESLISLTQVPGIGEKVKPKMLNQFIRSDPTKKLVCNNKSELTLQEYIDSFGKWGDVKYSDNQFVNDFIEGNSEIVRDWNTLKTLSGVSEEDSAIGRPEFDKAERAIFAVYLIFFEFAGTFKNLLQDPTSVESTVKYLVKDAVNYRKWADKYIQKLKETVTMTFEEVSKDVVFKCALLINSEHNQGLNELGITKIMKNFVANVDQEASIPKMKRNESKWKEAKEEVAVTSRLVAILGRSISEEESRSKNVKEIKKISEFIVSLFETPASAEKIVDTIEKRRAKAIARALGLSSLGNLMSLSSKKETSLIRFFVDSLKQNNVKFHYWENVEGINSSLLKCVQKSFYNIYGYLQRELLKSKTEAIEKSSYSHYLTVLDALCFPLKEPDNLMIVEQQFPLIISLLLNWSKGYIGEEVETKPFLLEQCITGFKILKEADISDDVDKILLETREGESQNLYLIIERKRALPVVDFQITSEEIEGYENLGQFTQNGESKHIFIKKSEPSAKDQFLVNIQESLELEYRTYCDLLCDESEVEKKLREKLKDRLCRAAWAVYKFLVFSVVGNVSQSNSFVKQTVQDLFLNSVFNELKWDQSLLELGNSDLNLSATVSGELWVNKMNAIKAFKKNPMQEWIRQFNKDTEKLEESLLKETINDLVVKVDPAMKGVLTPAEISKLDPECSELLSSQDAYKNSKGNFDFFKYINSLYAMKDALSKEDQHYIGHSKIWAQIPEDFEQAALSYDFCNIETIYKNIVSSFNSKHQGKSFQQFIDLFELTETKGIVQGYKVQEDCPAEFKNEEGNLDLYVAMHAIAKDKNRFFDYYHELKWALLQYDDLPDSCLEVYKEKKSSSEHMTSLLWTIYGCFGSNTISSLLAREEYLEELLKITFLSSAERNIALGSRILKAVLPSQHSAETLGAIWIRLPHFNPESTSAHFVQFLLKRIGKMAYWYGFRDPKSKLFRCGYEATVLLKELIYVEKWRDEVLTTIMESLNDACQNLKDGKALPMYQVGGIEALAIFSKQVDIFGNDPIELAEAKLIDSNMKRCIIRAIDGDTVAIYSPITDETVSVNIKSIAYLRTINNFNAMKILNQDELQSIKDSVINLWFALVGSEFLCFDMKSERAASFRTLYAHLENVIVHIITLILKKKDISDNEGTDLLRSLMKHAKAETKILENKEKMLLIRRILYAIEDGYIYDDFTDEEIMEKFSNASNQTKCLIEELTKENILIKIIAKCLDKGIKDKNGILEFVGKIEEPKSSLLFKLQQTESLNLEISDIAGYADIYQNSNSQFVIENNNFATARKEITVVPDLSVFRNATQFVESLTILAQLEGIHYQNQLSYGLKLGGVDIGVSTNSGSPSFKVNGIAVGPAKLGEILSVRIYLNANGEIRIINENTKESINLQDATAFNGLQMGAYGLYMEAGTRASLLTFEVYDGKNTKSAPTKVNKSKDAEIYKTFKVIQASENHDRLRLKLLGLTEGQITQALSSDRDLRSSLDYISQNFSNDFQNTISSLNQDAITELKLVKTIREVPNGFTAVPIYEDGKQKEFNIPKRMILCAKKEQATTGNGYSSIALGTEVKDHTDLGNFDPEDQASDSLTHIWVKQGEIEKFCIKDVIYIKSSSIYKIKVPFGYKIIKDGEGNEINLGHNLWKKSVLFLAVKISDTALNCALTPFKRMNSTKMPLCGLLETAENTERKVQEDQFKDLSIQELFSHFYKLMDSSKQASYKILALMLIKKCPTSIATIAEEFSITKLFYFLGSSVNKIAKTIDTLLSQDNPKFKDTLFKDCLERILRSLINTEKQEGPLAPLTIESHHPYDDNMNLDQEIRIPRAKKLSFVFDPQCDTETGCDPLRFFKNPGWIDEIKRYSGLGEANWAPFEVEGEVVYLYFHSDGSGNCWGYKFDVIPESPVSATDNPWPAIWMLNKISKMDPIPKEFMELTHPRCVQPIFLHSLSASTLDLKLDSVRILNKIIRDQKGPLLKNILNILIAQANELNNAMTEYKVDNSLMQATARLLEDASHKFQLTGEELWFMEFCELVSDIKGLSEKDELLETFLFESFKKKVTCNLGRIYESKHPYIRQTTKEFIQIPGASFISIVFDSNSSLDPRDTAIFSYDEYGKKLVEEKKIEAISDARWREEPCGRKVTFSEGTSQVTRAKGSGWGNAIWSEDYSDGTVSIKFKIESDGGSDHWYIGVYRTEKDVQDYDLNEYIGCDCPHNVWSWKRTGEVHKKEWSKDGFEGFKQGDVITMFIDMNLRELTFFNGTLEVFKFTGIASSVTPVVCFGALNQVITVLSVERMAGSKPLSERKFDVIGDSVYFWIPVHKTANIKHLWDSNQNGAVLNANKTTVTKSTSDKTCHETEAEMRYGKYYIEVSVESKGSVGVGFTKKSLINANTIEGSEQTVIYYSNGKIGSAESVSYDQNDVIGSYIDFDKNEIAFYKNEKLLDTVKVALNIEDSEDCFKFIGVLSEENQVLSIGNTGKYPAGIDLMRIDSEQETEFWGYKFSLTPNFKGRNTKLIDSYLSFASADDRENWRENYKPTYSKFFKNGIAQQFIEFMDGYLDINNISFYTILENTSLNISPEELIYYPDLQKLSEAELYNLKEILFNFCLRFQNYFYLFDLHTEADEPENSLMKFIKKAKNYLLLQFKKQNLENHLDESNTDCRIDITIDKTKAQEIKAKGDADHSAIASMFSQISRALEAAANKTLRHPERMFNFAYKPEGIQDDAGKYNELLIELSKELQSPLLPLLIPSQNNVLNVGNGRDNWMINPTSTLPAHKHLFTTLGKFFGSAIRTKQGLRLSLPIIVFKHLLYENVTTEDLRDFDFPLYKFLHKLRNLEAYGITSENFGQHISEKFIVKYGEEVVDLCEDGVNIDVTFENVGHYADLLEKHKLFENPKAYDSIRKGMAAVVPIDKLNLFTAAQLRDLICLNQEVKLEVLEENTVYENCWRTDAHIEYFWGAIKSLKESDHAKFIDYIARRSKLIEWDWPLKFTIAKHSKSGAVNKLAPIVDNAIFRLELPAYTSPEIMKEKIIFAIAHNNKFDSLDINI</sequence>
<dbReference type="Pfam" id="PF00632">
    <property type="entry name" value="HECT"/>
    <property type="match status" value="1"/>
</dbReference>
<dbReference type="SUPFAM" id="SSF56204">
    <property type="entry name" value="Hect, E3 ligase catalytic domain"/>
    <property type="match status" value="1"/>
</dbReference>
<dbReference type="Pfam" id="PF00622">
    <property type="entry name" value="SPRY"/>
    <property type="match status" value="3"/>
</dbReference>
<organism evidence="5 6">
    <name type="scientific">Blepharisma stoltei</name>
    <dbReference type="NCBI Taxonomy" id="1481888"/>
    <lineage>
        <taxon>Eukaryota</taxon>
        <taxon>Sar</taxon>
        <taxon>Alveolata</taxon>
        <taxon>Ciliophora</taxon>
        <taxon>Postciliodesmatophora</taxon>
        <taxon>Heterotrichea</taxon>
        <taxon>Heterotrichida</taxon>
        <taxon>Blepharismidae</taxon>
        <taxon>Blepharisma</taxon>
    </lineage>
</organism>
<evidence type="ECO:0000313" key="5">
    <source>
        <dbReference type="EMBL" id="CAG9330099.1"/>
    </source>
</evidence>
<feature type="domain" description="HECT" evidence="4">
    <location>
        <begin position="3706"/>
        <end position="4047"/>
    </location>
</feature>
<dbReference type="Gene3D" id="2.60.120.920">
    <property type="match status" value="3"/>
</dbReference>
<keyword evidence="1 2" id="KW-0833">Ubl conjugation pathway</keyword>
<dbReference type="Gene3D" id="3.30.2160.10">
    <property type="entry name" value="Hect, E3 ligase catalytic domain"/>
    <property type="match status" value="1"/>
</dbReference>
<dbReference type="InterPro" id="IPR035914">
    <property type="entry name" value="Sperma_CUB_dom_sf"/>
</dbReference>
<dbReference type="InterPro" id="IPR035983">
    <property type="entry name" value="Hect_E3_ubiquitin_ligase"/>
</dbReference>
<dbReference type="InterPro" id="IPR000569">
    <property type="entry name" value="HECT_dom"/>
</dbReference>
<dbReference type="PROSITE" id="PS50188">
    <property type="entry name" value="B302_SPRY"/>
    <property type="match status" value="1"/>
</dbReference>
<dbReference type="Gene3D" id="3.90.1750.10">
    <property type="entry name" value="Hect, E3 ligase catalytic domains"/>
    <property type="match status" value="1"/>
</dbReference>
<evidence type="ECO:0000313" key="6">
    <source>
        <dbReference type="Proteomes" id="UP001162131"/>
    </source>
</evidence>
<dbReference type="SUPFAM" id="SSF49899">
    <property type="entry name" value="Concanavalin A-like lectins/glucanases"/>
    <property type="match status" value="3"/>
</dbReference>
<name>A0AAU9K811_9CILI</name>
<comment type="caution">
    <text evidence="5">The sequence shown here is derived from an EMBL/GenBank/DDBJ whole genome shotgun (WGS) entry which is preliminary data.</text>
</comment>
<dbReference type="PROSITE" id="PS50237">
    <property type="entry name" value="HECT"/>
    <property type="match status" value="1"/>
</dbReference>
<keyword evidence="6" id="KW-1185">Reference proteome</keyword>
<comment type="caution">
    <text evidence="2">Lacks conserved residue(s) required for the propagation of feature annotation.</text>
</comment>
<proteinExistence type="predicted"/>
<protein>
    <recommendedName>
        <fullName evidence="7">B30.2/SPRY domain-containing protein</fullName>
    </recommendedName>
</protein>
<dbReference type="PANTHER" id="PTHR46435">
    <property type="entry name" value="E3 UBIQUITIN-PROTEIN LIGASE HECTD4-RELATED"/>
    <property type="match status" value="1"/>
</dbReference>
<dbReference type="Gene3D" id="3.30.2410.10">
    <property type="entry name" value="Hect, E3 ligase catalytic domain"/>
    <property type="match status" value="1"/>
</dbReference>
<dbReference type="SUPFAM" id="SSF49854">
    <property type="entry name" value="Spermadhesin, CUB domain"/>
    <property type="match status" value="1"/>
</dbReference>
<dbReference type="InterPro" id="IPR003877">
    <property type="entry name" value="SPRY_dom"/>
</dbReference>
<reference evidence="5" key="1">
    <citation type="submission" date="2021-09" db="EMBL/GenBank/DDBJ databases">
        <authorList>
            <consortium name="AG Swart"/>
            <person name="Singh M."/>
            <person name="Singh A."/>
            <person name="Seah K."/>
            <person name="Emmerich C."/>
        </authorList>
    </citation>
    <scope>NUCLEOTIDE SEQUENCE</scope>
    <source>
        <strain evidence="5">ATCC30299</strain>
    </source>
</reference>